<evidence type="ECO:0000313" key="11">
    <source>
        <dbReference type="Proteomes" id="UP000215450"/>
    </source>
</evidence>
<dbReference type="GO" id="GO:0009055">
    <property type="term" value="F:electron transfer activity"/>
    <property type="evidence" value="ECO:0007669"/>
    <property type="project" value="InterPro"/>
</dbReference>
<keyword evidence="4" id="KW-0249">Electron transport</keyword>
<feature type="domain" description="Cytochrome c" evidence="8">
    <location>
        <begin position="193"/>
        <end position="275"/>
    </location>
</feature>
<sequence length="277" mass="29023">MKFSKNQMHGSALFNLLGGIIILISVLFLLTKLAGSSYYSEVAETTESATQTRIMPTGQVVVGDGTEPGQRTGKQVFDKVCIQCHAADSATAFAPKVTHNDQWTARIAQGFETLVQHAVNGFKGPDGGNMPAKGGDTRLTDDEVARAVAYMANQSGANFTEPPVGGAAAAASAKTSSAPAAAKAEDKPAATADNNARGKEVFEQTCRFCHGADTAIPNIPRVTHNDEWAPRIKQGEATLVKHAIEGFNAMPAKGGNAALSDDDIKATVQYMVKQSGG</sequence>
<dbReference type="EMBL" id="FXUV01000011">
    <property type="protein sequence ID" value="SMQ11941.1"/>
    <property type="molecule type" value="Genomic_DNA"/>
</dbReference>
<dbReference type="PANTHER" id="PTHR40942:SF4">
    <property type="entry name" value="CYTOCHROME C5"/>
    <property type="match status" value="1"/>
</dbReference>
<dbReference type="PANTHER" id="PTHR40942">
    <property type="match status" value="1"/>
</dbReference>
<dbReference type="OrthoDB" id="9814708at2"/>
<dbReference type="AlphaFoldDB" id="A0A238TFF9"/>
<evidence type="ECO:0000256" key="2">
    <source>
        <dbReference type="ARBA" id="ARBA00022617"/>
    </source>
</evidence>
<proteinExistence type="predicted"/>
<evidence type="ECO:0000313" key="9">
    <source>
        <dbReference type="EMBL" id="SMQ11941.1"/>
    </source>
</evidence>
<gene>
    <name evidence="10" type="ORF">KEBURONENSIS_00527</name>
    <name evidence="9" type="ORF">KEBURONENSIS_00947</name>
</gene>
<keyword evidence="7" id="KW-1133">Transmembrane helix</keyword>
<organism evidence="10 11">
    <name type="scientific">Kingella negevensis</name>
    <dbReference type="NCBI Taxonomy" id="1522312"/>
    <lineage>
        <taxon>Bacteria</taxon>
        <taxon>Pseudomonadati</taxon>
        <taxon>Pseudomonadota</taxon>
        <taxon>Betaproteobacteria</taxon>
        <taxon>Neisseriales</taxon>
        <taxon>Neisseriaceae</taxon>
        <taxon>Kingella</taxon>
    </lineage>
</organism>
<evidence type="ECO:0000259" key="8">
    <source>
        <dbReference type="PROSITE" id="PS51007"/>
    </source>
</evidence>
<dbReference type="PRINTS" id="PR00607">
    <property type="entry name" value="CYTCHROMECIE"/>
</dbReference>
<keyword evidence="11" id="KW-1185">Reference proteome</keyword>
<evidence type="ECO:0000256" key="1">
    <source>
        <dbReference type="ARBA" id="ARBA00022448"/>
    </source>
</evidence>
<evidence type="ECO:0000313" key="10">
    <source>
        <dbReference type="EMBL" id="SNB82452.1"/>
    </source>
</evidence>
<evidence type="ECO:0000256" key="7">
    <source>
        <dbReference type="SAM" id="Phobius"/>
    </source>
</evidence>
<dbReference type="SUPFAM" id="SSF46626">
    <property type="entry name" value="Cytochrome c"/>
    <property type="match status" value="2"/>
</dbReference>
<dbReference type="STRING" id="1522312.GCA_900177895_01333"/>
<dbReference type="InterPro" id="IPR009056">
    <property type="entry name" value="Cyt_c-like_dom"/>
</dbReference>
<feature type="domain" description="Cytochrome c" evidence="8">
    <location>
        <begin position="68"/>
        <end position="155"/>
    </location>
</feature>
<dbReference type="EMBL" id="FXUV02000065">
    <property type="protein sequence ID" value="SNB82452.1"/>
    <property type="molecule type" value="Genomic_DNA"/>
</dbReference>
<dbReference type="PROSITE" id="PS51007">
    <property type="entry name" value="CYTC"/>
    <property type="match status" value="2"/>
</dbReference>
<keyword evidence="7" id="KW-0812">Transmembrane</keyword>
<feature type="transmembrane region" description="Helical" evidence="7">
    <location>
        <begin position="12"/>
        <end position="30"/>
    </location>
</feature>
<evidence type="ECO:0000256" key="5">
    <source>
        <dbReference type="ARBA" id="ARBA00023004"/>
    </source>
</evidence>
<keyword evidence="1" id="KW-0813">Transport</keyword>
<evidence type="ECO:0000256" key="6">
    <source>
        <dbReference type="PROSITE-ProRule" id="PRU00433"/>
    </source>
</evidence>
<accession>A0A238TFF9</accession>
<reference evidence="10 11" key="2">
    <citation type="submission" date="2017-06" db="EMBL/GenBank/DDBJ databases">
        <authorList>
            <person name="Kim H.J."/>
            <person name="Triplett B.A."/>
        </authorList>
    </citation>
    <scope>NUCLEOTIDE SEQUENCE [LARGE SCALE GENOMIC DNA]</scope>
    <source>
        <strain evidence="10">Kingella_eburonensis</strain>
    </source>
</reference>
<dbReference type="InterPro" id="IPR036909">
    <property type="entry name" value="Cyt_c-like_dom_sf"/>
</dbReference>
<dbReference type="GO" id="GO:0020037">
    <property type="term" value="F:heme binding"/>
    <property type="evidence" value="ECO:0007669"/>
    <property type="project" value="InterPro"/>
</dbReference>
<dbReference type="Pfam" id="PF13442">
    <property type="entry name" value="Cytochrome_CBB3"/>
    <property type="match status" value="2"/>
</dbReference>
<keyword evidence="7" id="KW-0472">Membrane</keyword>
<dbReference type="GO" id="GO:0005506">
    <property type="term" value="F:iron ion binding"/>
    <property type="evidence" value="ECO:0007669"/>
    <property type="project" value="InterPro"/>
</dbReference>
<evidence type="ECO:0000256" key="4">
    <source>
        <dbReference type="ARBA" id="ARBA00022982"/>
    </source>
</evidence>
<reference evidence="9" key="1">
    <citation type="submission" date="2017-05" db="EMBL/GenBank/DDBJ databases">
        <authorList>
            <person name="Song R."/>
            <person name="Chenine A.L."/>
            <person name="Ruprecht R.M."/>
        </authorList>
    </citation>
    <scope>NUCLEOTIDE SEQUENCE</scope>
    <source>
        <strain evidence="9">Kingella_eburonensis</strain>
    </source>
</reference>
<dbReference type="RefSeq" id="WP_095062056.1">
    <property type="nucleotide sequence ID" value="NZ_FXUV02000065.1"/>
</dbReference>
<keyword evidence="3 6" id="KW-0479">Metal-binding</keyword>
<name>A0A238TFF9_9NEIS</name>
<dbReference type="Proteomes" id="UP000215450">
    <property type="component" value="Unassembled WGS sequence"/>
</dbReference>
<keyword evidence="5 6" id="KW-0408">Iron</keyword>
<dbReference type="InterPro" id="IPR002323">
    <property type="entry name" value="Cyt_CIE"/>
</dbReference>
<protein>
    <submittedName>
        <fullName evidence="10">Cytochrome c-555</fullName>
    </submittedName>
</protein>
<keyword evidence="2 6" id="KW-0349">Heme</keyword>
<evidence type="ECO:0000256" key="3">
    <source>
        <dbReference type="ARBA" id="ARBA00022723"/>
    </source>
</evidence>
<dbReference type="Gene3D" id="1.10.760.10">
    <property type="entry name" value="Cytochrome c-like domain"/>
    <property type="match status" value="2"/>
</dbReference>